<evidence type="ECO:0000313" key="1">
    <source>
        <dbReference type="EMBL" id="QSX77843.1"/>
    </source>
</evidence>
<organism evidence="1 2">
    <name type="scientific">Agrilutibacter solisilvae</name>
    <dbReference type="NCBI Taxonomy" id="2763317"/>
    <lineage>
        <taxon>Bacteria</taxon>
        <taxon>Pseudomonadati</taxon>
        <taxon>Pseudomonadota</taxon>
        <taxon>Gammaproteobacteria</taxon>
        <taxon>Lysobacterales</taxon>
        <taxon>Lysobacteraceae</taxon>
        <taxon>Agrilutibacter</taxon>
    </lineage>
</organism>
<proteinExistence type="predicted"/>
<keyword evidence="2" id="KW-1185">Reference proteome</keyword>
<dbReference type="InterPro" id="IPR016084">
    <property type="entry name" value="Haem_Oase-like_multi-hlx"/>
</dbReference>
<dbReference type="Gene3D" id="1.20.910.10">
    <property type="entry name" value="Heme oxygenase-like"/>
    <property type="match status" value="1"/>
</dbReference>
<dbReference type="SUPFAM" id="SSF48613">
    <property type="entry name" value="Heme oxygenase-like"/>
    <property type="match status" value="1"/>
</dbReference>
<evidence type="ECO:0000313" key="2">
    <source>
        <dbReference type="Proteomes" id="UP000639274"/>
    </source>
</evidence>
<dbReference type="KEGG" id="lsf:I8J32_014100"/>
<protein>
    <submittedName>
        <fullName evidence="1">Biliverdin-producing heme oxygenase</fullName>
    </submittedName>
</protein>
<sequence length="148" mass="15978">MHGLAGWLDSAPPPLVPAGLSAWRDPQRAILARGDLRALGQTTADDALPPPTPGEWIGGCYVMEGSALGGRLLLRQAESLQARHPEVAGALNFLRYHTRDPARWPRLLVILRALPRSSFDEAIRGAQAAFSLTHRLLAVLVPASPEIQ</sequence>
<gene>
    <name evidence="1" type="ORF">I8J32_014100</name>
</gene>
<reference evidence="1 2" key="1">
    <citation type="submission" date="2021-03" db="EMBL/GenBank/DDBJ databases">
        <title>Lysobacter sp. nov. isolated from soil of gangwondo yeongwol, south Korea.</title>
        <authorList>
            <person name="Kim K.R."/>
            <person name="Kim K.H."/>
            <person name="Jeon C.O."/>
        </authorList>
    </citation>
    <scope>NUCLEOTIDE SEQUENCE [LARGE SCALE GENOMIC DNA]</scope>
    <source>
        <strain evidence="1 2">R19</strain>
    </source>
</reference>
<accession>A0A975AS35</accession>
<dbReference type="RefSeq" id="WP_207526633.1">
    <property type="nucleotide sequence ID" value="NZ_CP071518.1"/>
</dbReference>
<dbReference type="Proteomes" id="UP000639274">
    <property type="component" value="Chromosome"/>
</dbReference>
<dbReference type="EMBL" id="CP071518">
    <property type="protein sequence ID" value="QSX77843.1"/>
    <property type="molecule type" value="Genomic_DNA"/>
</dbReference>
<dbReference type="CDD" id="cd19166">
    <property type="entry name" value="HemeO-bac"/>
    <property type="match status" value="1"/>
</dbReference>
<dbReference type="AlphaFoldDB" id="A0A975AS35"/>
<name>A0A975AS35_9GAMM</name>